<keyword evidence="5 8" id="KW-0472">Membrane</keyword>
<dbReference type="FunFam" id="1.20.1250.20:FF:000065">
    <property type="entry name" value="Putative MFS pantothenate transporter"/>
    <property type="match status" value="1"/>
</dbReference>
<evidence type="ECO:0000256" key="8">
    <source>
        <dbReference type="SAM" id="Phobius"/>
    </source>
</evidence>
<proteinExistence type="inferred from homology"/>
<dbReference type="Proteomes" id="UP000094020">
    <property type="component" value="Chromosome 7"/>
</dbReference>
<keyword evidence="4 8" id="KW-1133">Transmembrane helix</keyword>
<evidence type="ECO:0000256" key="5">
    <source>
        <dbReference type="ARBA" id="ARBA00023136"/>
    </source>
</evidence>
<feature type="transmembrane region" description="Helical" evidence="8">
    <location>
        <begin position="273"/>
        <end position="290"/>
    </location>
</feature>
<keyword evidence="2" id="KW-0813">Transport</keyword>
<evidence type="ECO:0000256" key="4">
    <source>
        <dbReference type="ARBA" id="ARBA00022989"/>
    </source>
</evidence>
<feature type="transmembrane region" description="Helical" evidence="8">
    <location>
        <begin position="136"/>
        <end position="160"/>
    </location>
</feature>
<gene>
    <name evidence="9" type="ORF">I206_03868</name>
    <name evidence="10" type="ORF">I206_105223</name>
</gene>
<dbReference type="Gene3D" id="1.20.1250.20">
    <property type="entry name" value="MFS general substrate transporter like domains"/>
    <property type="match status" value="1"/>
</dbReference>
<keyword evidence="11" id="KW-1185">Reference proteome</keyword>
<reference evidence="10" key="2">
    <citation type="submission" date="2013-07" db="EMBL/GenBank/DDBJ databases">
        <authorList>
            <consortium name="The Broad Institute Genome Sequencing Platform"/>
            <person name="Cuomo C."/>
            <person name="Litvintseva A."/>
            <person name="Chen Y."/>
            <person name="Heitman J."/>
            <person name="Sun S."/>
            <person name="Springer D."/>
            <person name="Dromer F."/>
            <person name="Young S.K."/>
            <person name="Zeng Q."/>
            <person name="Gargeya S."/>
            <person name="Fitzgerald M."/>
            <person name="Abouelleil A."/>
            <person name="Alvarado L."/>
            <person name="Berlin A.M."/>
            <person name="Chapman S.B."/>
            <person name="Dewar J."/>
            <person name="Goldberg J."/>
            <person name="Griggs A."/>
            <person name="Gujja S."/>
            <person name="Hansen M."/>
            <person name="Howarth C."/>
            <person name="Imamovic A."/>
            <person name="Larimer J."/>
            <person name="McCowan C."/>
            <person name="Murphy C."/>
            <person name="Pearson M."/>
            <person name="Priest M."/>
            <person name="Roberts A."/>
            <person name="Saif S."/>
            <person name="Shea T."/>
            <person name="Sykes S."/>
            <person name="Wortman J."/>
            <person name="Nusbaum C."/>
            <person name="Birren B."/>
        </authorList>
    </citation>
    <scope>NUCLEOTIDE SEQUENCE</scope>
    <source>
        <strain evidence="10">CBS 10737</strain>
    </source>
</reference>
<dbReference type="EMBL" id="CP144525">
    <property type="protein sequence ID" value="WWC71270.1"/>
    <property type="molecule type" value="Genomic_DNA"/>
</dbReference>
<name>A0A1B9I4U2_9TREE</name>
<comment type="subcellular location">
    <subcellularLocation>
        <location evidence="1">Membrane</location>
        <topology evidence="1">Multi-pass membrane protein</topology>
    </subcellularLocation>
</comment>
<evidence type="ECO:0000256" key="1">
    <source>
        <dbReference type="ARBA" id="ARBA00004141"/>
    </source>
</evidence>
<feature type="region of interest" description="Disordered" evidence="7">
    <location>
        <begin position="468"/>
        <end position="487"/>
    </location>
</feature>
<dbReference type="Pfam" id="PF07690">
    <property type="entry name" value="MFS_1"/>
    <property type="match status" value="1"/>
</dbReference>
<dbReference type="SUPFAM" id="SSF103473">
    <property type="entry name" value="MFS general substrate transporter"/>
    <property type="match status" value="1"/>
</dbReference>
<feature type="transmembrane region" description="Helical" evidence="8">
    <location>
        <begin position="305"/>
        <end position="327"/>
    </location>
</feature>
<feature type="transmembrane region" description="Helical" evidence="8">
    <location>
        <begin position="339"/>
        <end position="359"/>
    </location>
</feature>
<evidence type="ECO:0000313" key="10">
    <source>
        <dbReference type="EMBL" id="WWC71270.1"/>
    </source>
</evidence>
<feature type="transmembrane region" description="Helical" evidence="8">
    <location>
        <begin position="205"/>
        <end position="229"/>
    </location>
</feature>
<reference evidence="9" key="1">
    <citation type="submission" date="2013-07" db="EMBL/GenBank/DDBJ databases">
        <title>The Genome Sequence of Cryptococcus pinus CBS10737.</title>
        <authorList>
            <consortium name="The Broad Institute Genome Sequencing Platform"/>
            <person name="Cuomo C."/>
            <person name="Litvintseva A."/>
            <person name="Chen Y."/>
            <person name="Heitman J."/>
            <person name="Sun S."/>
            <person name="Springer D."/>
            <person name="Dromer F."/>
            <person name="Young S.K."/>
            <person name="Zeng Q."/>
            <person name="Gargeya S."/>
            <person name="Fitzgerald M."/>
            <person name="Abouelleil A."/>
            <person name="Alvarado L."/>
            <person name="Berlin A.M."/>
            <person name="Chapman S.B."/>
            <person name="Dewar J."/>
            <person name="Goldberg J."/>
            <person name="Griggs A."/>
            <person name="Gujja S."/>
            <person name="Hansen M."/>
            <person name="Howarth C."/>
            <person name="Imamovic A."/>
            <person name="Larimer J."/>
            <person name="McCowan C."/>
            <person name="Murphy C."/>
            <person name="Pearson M."/>
            <person name="Priest M."/>
            <person name="Roberts A."/>
            <person name="Saif S."/>
            <person name="Shea T."/>
            <person name="Sykes S."/>
            <person name="Wortman J."/>
            <person name="Nusbaum C."/>
            <person name="Birren B."/>
        </authorList>
    </citation>
    <scope>NUCLEOTIDE SEQUENCE [LARGE SCALE GENOMIC DNA]</scope>
    <source>
        <strain evidence="9">CBS 10737</strain>
    </source>
</reference>
<feature type="transmembrane region" description="Helical" evidence="8">
    <location>
        <begin position="397"/>
        <end position="414"/>
    </location>
</feature>
<protein>
    <submittedName>
        <fullName evidence="9">Biotin transporter</fullName>
    </submittedName>
</protein>
<reference evidence="9" key="3">
    <citation type="submission" date="2016-07" db="EMBL/GenBank/DDBJ databases">
        <title>Evolution of pathogenesis and genome organization in the Tremellales.</title>
        <authorList>
            <person name="Cuomo C."/>
            <person name="Litvintseva A."/>
            <person name="Heitman J."/>
            <person name="Chen Y."/>
            <person name="Sun S."/>
            <person name="Springer D."/>
            <person name="Dromer F."/>
            <person name="Young S."/>
            <person name="Zeng Q."/>
            <person name="Chapman S."/>
            <person name="Gujja S."/>
            <person name="Saif S."/>
            <person name="Birren B."/>
        </authorList>
    </citation>
    <scope>NUCLEOTIDE SEQUENCE</scope>
    <source>
        <strain evidence="9">CBS 10737</strain>
    </source>
</reference>
<dbReference type="PANTHER" id="PTHR43791:SF28">
    <property type="entry name" value="MAJOR FACILITATOR SUPERFAMILY (MFS) PROFILE DOMAIN-CONTAINING PROTEIN"/>
    <property type="match status" value="1"/>
</dbReference>
<dbReference type="OrthoDB" id="3639251at2759"/>
<evidence type="ECO:0000313" key="11">
    <source>
        <dbReference type="Proteomes" id="UP000094020"/>
    </source>
</evidence>
<dbReference type="PANTHER" id="PTHR43791">
    <property type="entry name" value="PERMEASE-RELATED"/>
    <property type="match status" value="1"/>
</dbReference>
<evidence type="ECO:0000313" key="9">
    <source>
        <dbReference type="EMBL" id="OCF50543.1"/>
    </source>
</evidence>
<feature type="compositionally biased region" description="Basic and acidic residues" evidence="7">
    <location>
        <begin position="475"/>
        <end position="487"/>
    </location>
</feature>
<keyword evidence="3 8" id="KW-0812">Transmembrane</keyword>
<dbReference type="EMBL" id="KI894010">
    <property type="protein sequence ID" value="OCF50543.1"/>
    <property type="molecule type" value="Genomic_DNA"/>
</dbReference>
<dbReference type="KEGG" id="kpin:30172237"/>
<dbReference type="GO" id="GO:0016020">
    <property type="term" value="C:membrane"/>
    <property type="evidence" value="ECO:0007669"/>
    <property type="project" value="UniProtKB-SubCell"/>
</dbReference>
<evidence type="ECO:0000256" key="7">
    <source>
        <dbReference type="SAM" id="MobiDB-lite"/>
    </source>
</evidence>
<dbReference type="InterPro" id="IPR011701">
    <property type="entry name" value="MFS"/>
</dbReference>
<comment type="similarity">
    <text evidence="6">Belongs to the major facilitator superfamily. Allantoate permease family.</text>
</comment>
<organism evidence="9">
    <name type="scientific">Kwoniella pini CBS 10737</name>
    <dbReference type="NCBI Taxonomy" id="1296096"/>
    <lineage>
        <taxon>Eukaryota</taxon>
        <taxon>Fungi</taxon>
        <taxon>Dikarya</taxon>
        <taxon>Basidiomycota</taxon>
        <taxon>Agaricomycotina</taxon>
        <taxon>Tremellomycetes</taxon>
        <taxon>Tremellales</taxon>
        <taxon>Cryptococcaceae</taxon>
        <taxon>Kwoniella</taxon>
    </lineage>
</organism>
<feature type="transmembrane region" description="Helical" evidence="8">
    <location>
        <begin position="434"/>
        <end position="453"/>
    </location>
</feature>
<feature type="transmembrane region" description="Helical" evidence="8">
    <location>
        <begin position="365"/>
        <end position="385"/>
    </location>
</feature>
<dbReference type="RefSeq" id="XP_019011762.1">
    <property type="nucleotide sequence ID" value="XM_019155608.1"/>
</dbReference>
<sequence length="505" mass="57382">MGRIERLRRNKVADAFIDIFDWYPSHYSKEERKLLRKLDVTILIFACLSFFCKYLDQTNITNAYVSGLKEDLNAGGNDLNYFNVAYYTAYVVGQWPLIALQSKPRLAPYLLPTMEIIWAILTFCQARVTKVWHLYVLRALLGFFSAPSFGGTHLVLGSWYKQEELFKRAGVWFMGNSVGQMFSGYLQAAAYNNLNGVNGYSGWKWLFIINGIITLPISFLGFAVFPGLINSPKKWYFSIEEWSLAKSRLSHNQGSGDNGVSFKTIKSVVRKPMFWICVTTYICMIQAHYWEGYMVLWLKADTKLSISLINILPTFSYLIAALSSWLGTTLAGKVSRPGLWTFQASCSIFSLILMNIWNIPNGLKFFAFYFTGLSSMASPVFYSWLNSTMRDNPAERALIISTCMTMGYCTYIWVPLFTFPTVEAPRFPHGYPPSLVFAVAEWGITFFGMWYMGRKAIKGSDESLSVSEESLEGVRTPEVEEKDREFEEVGPAQVVTKARSTAVLS</sequence>
<dbReference type="GeneID" id="30172237"/>
<evidence type="ECO:0000256" key="2">
    <source>
        <dbReference type="ARBA" id="ARBA00022448"/>
    </source>
</evidence>
<dbReference type="AlphaFoldDB" id="A0A1B9I4U2"/>
<accession>A0A1B9I4U2</accession>
<dbReference type="InterPro" id="IPR036259">
    <property type="entry name" value="MFS_trans_sf"/>
</dbReference>
<dbReference type="GO" id="GO:0022857">
    <property type="term" value="F:transmembrane transporter activity"/>
    <property type="evidence" value="ECO:0007669"/>
    <property type="project" value="InterPro"/>
</dbReference>
<feature type="transmembrane region" description="Helical" evidence="8">
    <location>
        <begin position="106"/>
        <end position="124"/>
    </location>
</feature>
<evidence type="ECO:0000256" key="3">
    <source>
        <dbReference type="ARBA" id="ARBA00022692"/>
    </source>
</evidence>
<evidence type="ECO:0000256" key="6">
    <source>
        <dbReference type="ARBA" id="ARBA00037968"/>
    </source>
</evidence>
<reference evidence="10" key="4">
    <citation type="submission" date="2024-02" db="EMBL/GenBank/DDBJ databases">
        <title>Comparative genomics of Cryptococcus and Kwoniella reveals pathogenesis evolution and contrasting modes of karyotype evolution via chromosome fusion or intercentromeric recombination.</title>
        <authorList>
            <person name="Coelho M.A."/>
            <person name="David-Palma M."/>
            <person name="Shea T."/>
            <person name="Bowers K."/>
            <person name="McGinley-Smith S."/>
            <person name="Mohammad A.W."/>
            <person name="Gnirke A."/>
            <person name="Yurkov A.M."/>
            <person name="Nowrousian M."/>
            <person name="Sun S."/>
            <person name="Cuomo C.A."/>
            <person name="Heitman J."/>
        </authorList>
    </citation>
    <scope>NUCLEOTIDE SEQUENCE</scope>
    <source>
        <strain evidence="10">CBS 10737</strain>
    </source>
</reference>